<dbReference type="PANTHER" id="PTHR21240:SF28">
    <property type="entry name" value="ISO-OROTATE DECARBOXYLASE (EUROFUNG)"/>
    <property type="match status" value="1"/>
</dbReference>
<name>A0ABZ2FF45_9MICO</name>
<proteinExistence type="predicted"/>
<accession>A0ABZ2FF45</accession>
<dbReference type="PANTHER" id="PTHR21240">
    <property type="entry name" value="2-AMINO-3-CARBOXYLMUCONATE-6-SEMIALDEHYDE DECARBOXYLASE"/>
    <property type="match status" value="1"/>
</dbReference>
<evidence type="ECO:0000313" key="4">
    <source>
        <dbReference type="Proteomes" id="UP001381003"/>
    </source>
</evidence>
<dbReference type="EMBL" id="CP104874">
    <property type="protein sequence ID" value="WWF05831.1"/>
    <property type="molecule type" value="Genomic_DNA"/>
</dbReference>
<sequence>MSISVWPGGVVDTHAHFFPGGLRSPDAGADPRWPVLRPDPQEPARGGIHLGDRLFRAVDSRLWDVPDRLASMDTFGIEQQLISPVPVMLTTWADAGPAADFAREVNDGIAAAVSASGGRLVGLAAAPLQDVDAAITELERAVVELGLAGVEIGTRVEGRELDDPQLAPFFAAAADLDATIFVHPMDGGTGAVRRAGQPYDFGLGMLTDTALAATALLTGGVLDRHPDLRIGFAHGCGTLAWAAPRLALALSIWGEEGRSAAFDDLLRHLWVDTLVLDPAHLPLLVHRFGADHVMVGTDAPFIPGQLTGLAGLLAGGLEHGLARGDVDAIARSNGRAFFTREDRP</sequence>
<dbReference type="SUPFAM" id="SSF51556">
    <property type="entry name" value="Metallo-dependent hydrolases"/>
    <property type="match status" value="1"/>
</dbReference>
<reference evidence="3 4" key="1">
    <citation type="submission" date="2022-09" db="EMBL/GenBank/DDBJ databases">
        <title>Complete genome sequence of Janibacter terrae strain COS04-44, PCL-degrading bacteria isolated from oil spilled coast.</title>
        <authorList>
            <person name="Park H."/>
            <person name="Kim J.Y."/>
            <person name="An S.H."/>
            <person name="Lee C.M."/>
            <person name="Weon H.-Y."/>
        </authorList>
    </citation>
    <scope>NUCLEOTIDE SEQUENCE [LARGE SCALE GENOMIC DNA]</scope>
    <source>
        <strain evidence="3 4">COS04-44</strain>
    </source>
</reference>
<gene>
    <name evidence="3" type="ORF">N5P18_02855</name>
</gene>
<protein>
    <submittedName>
        <fullName evidence="3">Amidohydrolase</fullName>
    </submittedName>
</protein>
<feature type="domain" description="Amidohydrolase-related" evidence="2">
    <location>
        <begin position="11"/>
        <end position="338"/>
    </location>
</feature>
<keyword evidence="1" id="KW-0456">Lyase</keyword>
<evidence type="ECO:0000256" key="1">
    <source>
        <dbReference type="ARBA" id="ARBA00023239"/>
    </source>
</evidence>
<dbReference type="Pfam" id="PF04909">
    <property type="entry name" value="Amidohydro_2"/>
    <property type="match status" value="1"/>
</dbReference>
<dbReference type="InterPro" id="IPR032465">
    <property type="entry name" value="ACMSD"/>
</dbReference>
<keyword evidence="4" id="KW-1185">Reference proteome</keyword>
<dbReference type="RefSeq" id="WP_338538624.1">
    <property type="nucleotide sequence ID" value="NZ_CP104874.1"/>
</dbReference>
<dbReference type="Gene3D" id="3.20.20.140">
    <property type="entry name" value="Metal-dependent hydrolases"/>
    <property type="match status" value="1"/>
</dbReference>
<organism evidence="3 4">
    <name type="scientific">Janibacter terrae</name>
    <dbReference type="NCBI Taxonomy" id="103817"/>
    <lineage>
        <taxon>Bacteria</taxon>
        <taxon>Bacillati</taxon>
        <taxon>Actinomycetota</taxon>
        <taxon>Actinomycetes</taxon>
        <taxon>Micrococcales</taxon>
        <taxon>Intrasporangiaceae</taxon>
        <taxon>Janibacter</taxon>
    </lineage>
</organism>
<dbReference type="InterPro" id="IPR006680">
    <property type="entry name" value="Amidohydro-rel"/>
</dbReference>
<evidence type="ECO:0000313" key="3">
    <source>
        <dbReference type="EMBL" id="WWF05831.1"/>
    </source>
</evidence>
<evidence type="ECO:0000259" key="2">
    <source>
        <dbReference type="Pfam" id="PF04909"/>
    </source>
</evidence>
<dbReference type="Proteomes" id="UP001381003">
    <property type="component" value="Chromosome"/>
</dbReference>
<dbReference type="InterPro" id="IPR032466">
    <property type="entry name" value="Metal_Hydrolase"/>
</dbReference>